<dbReference type="Pfam" id="PF23559">
    <property type="entry name" value="WHD_DRP"/>
    <property type="match status" value="1"/>
</dbReference>
<sequence length="947" mass="108737">MAFAALIYLTNTIEQNLIHHLIPDKQQIGTLLQEATFLQNFLEDSLQKDNEKVERLESQIRDVAYRATDIVESHLVDGLLSKSESLQLVESFVTFNEALEKVMEEIHSIKQEVMKVEDEIRIRDLRPRTSLGAVSSKPTLSGASTMVGLNDQFEEIRTRLITGSSKLQILSILGMGGIGKTTLAKNIYDDLSIKDHFYIRGWVTVSQEYDESKLILDILDSMKMLPDNMRLQATSDKLKGLLHKTLSHTRYLIVLDDAWDKKAWDDVKRLFSNDNNGSRIILTTRLEQVADHANSCPPLHQVRFLNNIESWKLFCDTVFGHEGCCPPELDKIGKQISQNCRGLPLSIVVIGGLLSKAIKTEHYWSDILESLHSTLTSNDEQCLKVLSLSYKHLPHHLRGCLLYMGIFPEDSNISVFELVNLWVAEGILKPIRCKRLEDVAKEYLLDLIERNLILGGKKNSMGKIKTCKIHDLLRNLCVRQSKKEMFFHPTYWYLLNKLKDITSRRVTVLPHKTKLDLEAETPSSFLPRSFLFFSWGKFPDTIESSNFRLVRVFHKYYYPACMSFAWEQLVSLRYLYFPTLDNSKVFASVYKLRHLQTLIVTHIGGEDRSIMTSKIWEMQELRHVVIKPQIFLDPPASAENARENSIIVLENLQTLTKIENFRCTEEVLKRIPNLKKLGVYHRYPLEDMNNLVRLHKLEDLTYEFHGWFFPIFNNLSFPPSLKKLTLIGCTLNREEMEIIGWLPNLQVLKIKEQIFPGSKWEFKNGGFLQLKVLLLDEVYLENWIADSIHFPELQRLVIKNCRDLKIPSGIGEIPTLQSIELFHCGNSVITSAKQIQEEQENLGNDSLQVLIIGEYKQSTSMEYCSPSGSWPSVNLFLRVEFGPIHDLLVIQPSRPSCSIAMQMDSLGINNLPIKLFMFYFALMGASDVLVSVLCSGDLVLLLSFWCT</sequence>
<dbReference type="GO" id="GO:0005524">
    <property type="term" value="F:ATP binding"/>
    <property type="evidence" value="ECO:0007669"/>
    <property type="project" value="UniProtKB-KW"/>
</dbReference>
<evidence type="ECO:0000256" key="10">
    <source>
        <dbReference type="ARBA" id="ARBA00022840"/>
    </source>
</evidence>
<keyword evidence="7" id="KW-0677">Repeat</keyword>
<dbReference type="InterPro" id="IPR042197">
    <property type="entry name" value="Apaf_helical"/>
</dbReference>
<evidence type="ECO:0000259" key="13">
    <source>
        <dbReference type="Pfam" id="PF00931"/>
    </source>
</evidence>
<dbReference type="Gene3D" id="1.20.5.4130">
    <property type="match status" value="1"/>
</dbReference>
<dbReference type="SUPFAM" id="SSF52540">
    <property type="entry name" value="P-loop containing nucleoside triphosphate hydrolases"/>
    <property type="match status" value="1"/>
</dbReference>
<dbReference type="Gene3D" id="1.10.8.430">
    <property type="entry name" value="Helical domain of apoptotic protease-activating factors"/>
    <property type="match status" value="1"/>
</dbReference>
<evidence type="ECO:0000256" key="6">
    <source>
        <dbReference type="ARBA" id="ARBA00022667"/>
    </source>
</evidence>
<dbReference type="Gene3D" id="3.40.50.300">
    <property type="entry name" value="P-loop containing nucleotide triphosphate hydrolases"/>
    <property type="match status" value="1"/>
</dbReference>
<dbReference type="Pfam" id="PF23598">
    <property type="entry name" value="LRR_14"/>
    <property type="match status" value="1"/>
</dbReference>
<dbReference type="Pfam" id="PF00931">
    <property type="entry name" value="NB-ARC"/>
    <property type="match status" value="1"/>
</dbReference>
<evidence type="ECO:0000256" key="2">
    <source>
        <dbReference type="ARBA" id="ARBA00004496"/>
    </source>
</evidence>
<gene>
    <name evidence="16" type="ORF">OLEA9_A093759</name>
</gene>
<dbReference type="OrthoDB" id="1357022at2759"/>
<dbReference type="InterPro" id="IPR058922">
    <property type="entry name" value="WHD_DRP"/>
</dbReference>
<dbReference type="InterPro" id="IPR027417">
    <property type="entry name" value="P-loop_NTPase"/>
</dbReference>
<feature type="domain" description="Disease resistance R13L4/SHOC-2-like LRR" evidence="15">
    <location>
        <begin position="539"/>
        <end position="835"/>
    </location>
</feature>
<evidence type="ECO:0000256" key="12">
    <source>
        <dbReference type="SAM" id="Phobius"/>
    </source>
</evidence>
<dbReference type="PRINTS" id="PR00364">
    <property type="entry name" value="DISEASERSIST"/>
</dbReference>
<dbReference type="FunFam" id="1.10.10.10:FF:000322">
    <property type="entry name" value="Probable disease resistance protein At1g63360"/>
    <property type="match status" value="1"/>
</dbReference>
<dbReference type="Gene3D" id="3.80.10.10">
    <property type="entry name" value="Ribonuclease Inhibitor"/>
    <property type="match status" value="1"/>
</dbReference>
<evidence type="ECO:0000256" key="8">
    <source>
        <dbReference type="ARBA" id="ARBA00022741"/>
    </source>
</evidence>
<keyword evidence="10" id="KW-0067">ATP-binding</keyword>
<dbReference type="Gramene" id="OE9A093759T1">
    <property type="protein sequence ID" value="OE9A093759C1"/>
    <property type="gene ID" value="OE9A093759"/>
</dbReference>
<dbReference type="FunFam" id="3.40.50.300:FF:001091">
    <property type="entry name" value="Probable disease resistance protein At1g61300"/>
    <property type="match status" value="1"/>
</dbReference>
<dbReference type="CDD" id="cd14798">
    <property type="entry name" value="RX-CC_like"/>
    <property type="match status" value="1"/>
</dbReference>
<dbReference type="Proteomes" id="UP000594638">
    <property type="component" value="Unassembled WGS sequence"/>
</dbReference>
<evidence type="ECO:0000256" key="11">
    <source>
        <dbReference type="SAM" id="Coils"/>
    </source>
</evidence>
<evidence type="ECO:0000256" key="7">
    <source>
        <dbReference type="ARBA" id="ARBA00022737"/>
    </source>
</evidence>
<evidence type="ECO:0000256" key="9">
    <source>
        <dbReference type="ARBA" id="ARBA00022821"/>
    </source>
</evidence>
<evidence type="ECO:0000256" key="3">
    <source>
        <dbReference type="ARBA" id="ARBA00008894"/>
    </source>
</evidence>
<dbReference type="GO" id="GO:0005737">
    <property type="term" value="C:cytoplasm"/>
    <property type="evidence" value="ECO:0007669"/>
    <property type="project" value="UniProtKB-SubCell"/>
</dbReference>
<reference evidence="16 17" key="1">
    <citation type="submission" date="2019-12" db="EMBL/GenBank/DDBJ databases">
        <authorList>
            <person name="Alioto T."/>
            <person name="Alioto T."/>
            <person name="Gomez Garrido J."/>
        </authorList>
    </citation>
    <scope>NUCLEOTIDE SEQUENCE [LARGE SCALE GENOMIC DNA]</scope>
</reference>
<comment type="similarity">
    <text evidence="3">Belongs to the disease resistance NB-LRR family.</text>
</comment>
<name>A0A8S0PWE7_OLEEU</name>
<feature type="coiled-coil region" evidence="11">
    <location>
        <begin position="39"/>
        <end position="66"/>
    </location>
</feature>
<evidence type="ECO:0000313" key="17">
    <source>
        <dbReference type="Proteomes" id="UP000594638"/>
    </source>
</evidence>
<dbReference type="InterPro" id="IPR038005">
    <property type="entry name" value="RX-like_CC"/>
</dbReference>
<evidence type="ECO:0000313" key="16">
    <source>
        <dbReference type="EMBL" id="CAA2958984.1"/>
    </source>
</evidence>
<keyword evidence="9" id="KW-0611">Plant defense</keyword>
<dbReference type="InterPro" id="IPR032675">
    <property type="entry name" value="LRR_dom_sf"/>
</dbReference>
<keyword evidence="11" id="KW-0175">Coiled coil</keyword>
<dbReference type="InterPro" id="IPR055414">
    <property type="entry name" value="LRR_R13L4/SHOC2-like"/>
</dbReference>
<keyword evidence="12" id="KW-0472">Membrane</keyword>
<evidence type="ECO:0000256" key="1">
    <source>
        <dbReference type="ARBA" id="ARBA00002074"/>
    </source>
</evidence>
<dbReference type="EMBL" id="CACTIH010000299">
    <property type="protein sequence ID" value="CAA2958984.1"/>
    <property type="molecule type" value="Genomic_DNA"/>
</dbReference>
<feature type="domain" description="NB-ARC" evidence="13">
    <location>
        <begin position="151"/>
        <end position="321"/>
    </location>
</feature>
<comment type="function">
    <text evidence="1">Confers resistance to late blight (Phytophthora infestans) races carrying the avirulence gene Avr1. Resistance proteins guard the plant against pathogens that contain an appropriate avirulence protein via an indirect interaction with this avirulence protein. That triggers a defense system including the hypersensitive response, which restricts the pathogen growth.</text>
</comment>
<comment type="caution">
    <text evidence="16">The sequence shown here is derived from an EMBL/GenBank/DDBJ whole genome shotgun (WGS) entry which is preliminary data.</text>
</comment>
<accession>A0A8S0PWE7</accession>
<dbReference type="InterPro" id="IPR002182">
    <property type="entry name" value="NB-ARC"/>
</dbReference>
<evidence type="ECO:0000256" key="4">
    <source>
        <dbReference type="ARBA" id="ARBA00022490"/>
    </source>
</evidence>
<evidence type="ECO:0000256" key="5">
    <source>
        <dbReference type="ARBA" id="ARBA00022614"/>
    </source>
</evidence>
<feature type="domain" description="Disease resistance protein winged helix" evidence="14">
    <location>
        <begin position="406"/>
        <end position="476"/>
    </location>
</feature>
<evidence type="ECO:0000259" key="15">
    <source>
        <dbReference type="Pfam" id="PF23598"/>
    </source>
</evidence>
<protein>
    <submittedName>
        <fullName evidence="16">Late blight resistance homolog R1A-10</fullName>
    </submittedName>
</protein>
<dbReference type="Gene3D" id="1.10.10.10">
    <property type="entry name" value="Winged helix-like DNA-binding domain superfamily/Winged helix DNA-binding domain"/>
    <property type="match status" value="1"/>
</dbReference>
<comment type="subcellular location">
    <subcellularLocation>
        <location evidence="2">Cytoplasm</location>
    </subcellularLocation>
</comment>
<proteinExistence type="inferred from homology"/>
<dbReference type="AlphaFoldDB" id="A0A8S0PWE7"/>
<dbReference type="PANTHER" id="PTHR23155">
    <property type="entry name" value="DISEASE RESISTANCE PROTEIN RP"/>
    <property type="match status" value="1"/>
</dbReference>
<keyword evidence="6" id="KW-0381">Hypersensitive response</keyword>
<dbReference type="InterPro" id="IPR044974">
    <property type="entry name" value="Disease_R_plants"/>
</dbReference>
<dbReference type="PANTHER" id="PTHR23155:SF1152">
    <property type="entry name" value="AAA+ ATPASE DOMAIN-CONTAINING PROTEIN"/>
    <property type="match status" value="1"/>
</dbReference>
<evidence type="ECO:0000259" key="14">
    <source>
        <dbReference type="Pfam" id="PF23559"/>
    </source>
</evidence>
<keyword evidence="5" id="KW-0433">Leucine-rich repeat</keyword>
<dbReference type="SUPFAM" id="SSF52058">
    <property type="entry name" value="L domain-like"/>
    <property type="match status" value="1"/>
</dbReference>
<keyword evidence="12" id="KW-1133">Transmembrane helix</keyword>
<dbReference type="GO" id="GO:0043531">
    <property type="term" value="F:ADP binding"/>
    <property type="evidence" value="ECO:0007669"/>
    <property type="project" value="InterPro"/>
</dbReference>
<keyword evidence="4" id="KW-0963">Cytoplasm</keyword>
<dbReference type="GO" id="GO:0051607">
    <property type="term" value="P:defense response to virus"/>
    <property type="evidence" value="ECO:0007669"/>
    <property type="project" value="UniProtKB-ARBA"/>
</dbReference>
<dbReference type="GO" id="GO:0009626">
    <property type="term" value="P:plant-type hypersensitive response"/>
    <property type="evidence" value="ECO:0007669"/>
    <property type="project" value="UniProtKB-KW"/>
</dbReference>
<feature type="transmembrane region" description="Helical" evidence="12">
    <location>
        <begin position="916"/>
        <end position="945"/>
    </location>
</feature>
<organism evidence="16 17">
    <name type="scientific">Olea europaea subsp. europaea</name>
    <dbReference type="NCBI Taxonomy" id="158383"/>
    <lineage>
        <taxon>Eukaryota</taxon>
        <taxon>Viridiplantae</taxon>
        <taxon>Streptophyta</taxon>
        <taxon>Embryophyta</taxon>
        <taxon>Tracheophyta</taxon>
        <taxon>Spermatophyta</taxon>
        <taxon>Magnoliopsida</taxon>
        <taxon>eudicotyledons</taxon>
        <taxon>Gunneridae</taxon>
        <taxon>Pentapetalae</taxon>
        <taxon>asterids</taxon>
        <taxon>lamiids</taxon>
        <taxon>Lamiales</taxon>
        <taxon>Oleaceae</taxon>
        <taxon>Oleeae</taxon>
        <taxon>Olea</taxon>
    </lineage>
</organism>
<keyword evidence="12" id="KW-0812">Transmembrane</keyword>
<keyword evidence="8" id="KW-0547">Nucleotide-binding</keyword>
<keyword evidence="17" id="KW-1185">Reference proteome</keyword>
<dbReference type="InterPro" id="IPR036388">
    <property type="entry name" value="WH-like_DNA-bd_sf"/>
</dbReference>